<dbReference type="SUPFAM" id="SSF55826">
    <property type="entry name" value="YbaK/ProRS associated domain"/>
    <property type="match status" value="1"/>
</dbReference>
<dbReference type="Pfam" id="PF03129">
    <property type="entry name" value="HGTP_anticodon"/>
    <property type="match status" value="1"/>
</dbReference>
<keyword evidence="6 12" id="KW-0067">ATP-binding</keyword>
<reference evidence="14 15" key="1">
    <citation type="submission" date="2017-10" db="EMBL/GenBank/DDBJ databases">
        <title>Sequencing the genomes of 1000 actinobacteria strains.</title>
        <authorList>
            <person name="Klenk H.-P."/>
        </authorList>
    </citation>
    <scope>NUCLEOTIDE SEQUENCE [LARGE SCALE GENOMIC DNA]</scope>
    <source>
        <strain evidence="14 15">DSM 21801</strain>
    </source>
</reference>
<comment type="caution">
    <text evidence="14">The sequence shown here is derived from an EMBL/GenBank/DDBJ whole genome shotgun (WGS) entry which is preliminary data.</text>
</comment>
<organism evidence="14 15">
    <name type="scientific">Serinibacter salmoneus</name>
    <dbReference type="NCBI Taxonomy" id="556530"/>
    <lineage>
        <taxon>Bacteria</taxon>
        <taxon>Bacillati</taxon>
        <taxon>Actinomycetota</taxon>
        <taxon>Actinomycetes</taxon>
        <taxon>Micrococcales</taxon>
        <taxon>Beutenbergiaceae</taxon>
        <taxon>Serinibacter</taxon>
    </lineage>
</organism>
<dbReference type="InterPro" id="IPR036754">
    <property type="entry name" value="YbaK/aa-tRNA-synt-asso_dom_sf"/>
</dbReference>
<dbReference type="AlphaFoldDB" id="A0A2A9CY20"/>
<proteinExistence type="inferred from homology"/>
<dbReference type="SUPFAM" id="SSF55681">
    <property type="entry name" value="Class II aaRS and biotin synthetases"/>
    <property type="match status" value="1"/>
</dbReference>
<dbReference type="Gene3D" id="3.30.930.10">
    <property type="entry name" value="Bira Bifunctional Protein, Domain 2"/>
    <property type="match status" value="2"/>
</dbReference>
<evidence type="ECO:0000256" key="10">
    <source>
        <dbReference type="ARBA" id="ARBA00053664"/>
    </source>
</evidence>
<evidence type="ECO:0000256" key="11">
    <source>
        <dbReference type="ARBA" id="ARBA00060755"/>
    </source>
</evidence>
<dbReference type="CDD" id="cd00779">
    <property type="entry name" value="ProRS_core_prok"/>
    <property type="match status" value="1"/>
</dbReference>
<dbReference type="CDD" id="cd00861">
    <property type="entry name" value="ProRS_anticodon_short"/>
    <property type="match status" value="1"/>
</dbReference>
<dbReference type="Gene3D" id="3.40.50.800">
    <property type="entry name" value="Anticodon-binding domain"/>
    <property type="match status" value="1"/>
</dbReference>
<dbReference type="EC" id="6.1.1.15" evidence="12"/>
<dbReference type="PANTHER" id="PTHR42753:SF2">
    <property type="entry name" value="PROLINE--TRNA LIGASE"/>
    <property type="match status" value="1"/>
</dbReference>
<evidence type="ECO:0000313" key="15">
    <source>
        <dbReference type="Proteomes" id="UP000224915"/>
    </source>
</evidence>
<dbReference type="FunFam" id="3.30.930.10:FF:000065">
    <property type="entry name" value="Proline--tRNA ligase"/>
    <property type="match status" value="1"/>
</dbReference>
<evidence type="ECO:0000256" key="3">
    <source>
        <dbReference type="ARBA" id="ARBA00022490"/>
    </source>
</evidence>
<dbReference type="NCBIfam" id="NF006625">
    <property type="entry name" value="PRK09194.1"/>
    <property type="match status" value="1"/>
</dbReference>
<keyword evidence="7 12" id="KW-0648">Protein biosynthesis</keyword>
<dbReference type="PRINTS" id="PR01046">
    <property type="entry name" value="TRNASYNTHPRO"/>
</dbReference>
<dbReference type="InterPro" id="IPR006195">
    <property type="entry name" value="aa-tRNA-synth_II"/>
</dbReference>
<comment type="subunit">
    <text evidence="2 12">Homodimer.</text>
</comment>
<dbReference type="InterPro" id="IPR004154">
    <property type="entry name" value="Anticodon-bd"/>
</dbReference>
<dbReference type="Pfam" id="PF04073">
    <property type="entry name" value="tRNA_edit"/>
    <property type="match status" value="1"/>
</dbReference>
<dbReference type="InterPro" id="IPR002316">
    <property type="entry name" value="Pro-tRNA-ligase_IIa"/>
</dbReference>
<comment type="subcellular location">
    <subcellularLocation>
        <location evidence="1 12">Cytoplasm</location>
    </subcellularLocation>
</comment>
<dbReference type="InterPro" id="IPR004500">
    <property type="entry name" value="Pro-tRNA-synth_IIa_bac-type"/>
</dbReference>
<dbReference type="FunFam" id="3.30.930.10:FF:000066">
    <property type="entry name" value="Proline--tRNA ligase"/>
    <property type="match status" value="1"/>
</dbReference>
<dbReference type="InterPro" id="IPR033730">
    <property type="entry name" value="ProRS_core_prok"/>
</dbReference>
<keyword evidence="5 12" id="KW-0547">Nucleotide-binding</keyword>
<dbReference type="Pfam" id="PF00587">
    <property type="entry name" value="tRNA-synt_2b"/>
    <property type="match status" value="1"/>
</dbReference>
<dbReference type="NCBIfam" id="TIGR00409">
    <property type="entry name" value="proS_fam_II"/>
    <property type="match status" value="1"/>
</dbReference>
<dbReference type="Proteomes" id="UP000224915">
    <property type="component" value="Unassembled WGS sequence"/>
</dbReference>
<dbReference type="PANTHER" id="PTHR42753">
    <property type="entry name" value="MITOCHONDRIAL RIBOSOME PROTEIN L39/PROLYL-TRNA LIGASE FAMILY MEMBER"/>
    <property type="match status" value="1"/>
</dbReference>
<dbReference type="InterPro" id="IPR023717">
    <property type="entry name" value="Pro-tRNA-Synthase_IIa_type1"/>
</dbReference>
<evidence type="ECO:0000256" key="7">
    <source>
        <dbReference type="ARBA" id="ARBA00022917"/>
    </source>
</evidence>
<dbReference type="GO" id="GO:0004827">
    <property type="term" value="F:proline-tRNA ligase activity"/>
    <property type="evidence" value="ECO:0007669"/>
    <property type="project" value="UniProtKB-UniRule"/>
</dbReference>
<evidence type="ECO:0000256" key="8">
    <source>
        <dbReference type="ARBA" id="ARBA00023146"/>
    </source>
</evidence>
<dbReference type="HAMAP" id="MF_01569">
    <property type="entry name" value="Pro_tRNA_synth_type1"/>
    <property type="match status" value="1"/>
</dbReference>
<gene>
    <name evidence="12" type="primary">proS</name>
    <name evidence="14" type="ORF">ATL40_0887</name>
</gene>
<name>A0A2A9CY20_9MICO</name>
<dbReference type="InterPro" id="IPR002314">
    <property type="entry name" value="aa-tRNA-synt_IIb"/>
</dbReference>
<dbReference type="InterPro" id="IPR007214">
    <property type="entry name" value="YbaK/aa-tRNA-synth-assoc-dom"/>
</dbReference>
<sequence>MLMRMSSLFLRTLRDDPVDAEVDSHKLLVRAGYIRRAAPGIYTWLPLGLRVLAKVEQIVREEMAAAGAQEIHFPALLPREPYEATGRWSEYGPNLFRLQDRRENDYLLAPTHEEMFTLVVKDLYSSYKDLPLALYQIQTKYRDEARPRAGLLRGREFIMKDAYTFDIDEEAHAAAYQRQRDAYERVFSRLGLPYVIVAATSGAMGGSRSEEFLVPCEVGEDTFVRSPGGYAANVEAVTTPAPPARAWQDLPPASVEQTPDTPTIASLVDVANERFPRPDRPWTAADTLKNVVLAVTAPTGERETIVVGLPGDRDVDLKRLEAALAPAEVEAAGPDDFARHPELVKGYIGPGVIGPNGAPRDAEGQGGAVRYLLDPRVVDGTAWITGADRADHHVFGLVAGRDFTADGTIDVAQVREGDAAPDGSGPLELARGIEMGHVFDLGTKYSQALGLTVLDANGKARVVHMGSYGIGVSRAVAALAEIYHDDAGLTWPVAVAPAQVHIVATGKDETVFAAAEDLARSAQEAGLEVLLDDRRKVSPGVKFADAELLGMPVVVVIGRGLASGVIEVRERASGDRREVPVAQALGAVQESVAAAG</sequence>
<dbReference type="InterPro" id="IPR044140">
    <property type="entry name" value="ProRS_anticodon_short"/>
</dbReference>
<evidence type="ECO:0000256" key="6">
    <source>
        <dbReference type="ARBA" id="ARBA00022840"/>
    </source>
</evidence>
<dbReference type="SUPFAM" id="SSF52954">
    <property type="entry name" value="Class II aaRS ABD-related"/>
    <property type="match status" value="1"/>
</dbReference>
<keyword evidence="15" id="KW-1185">Reference proteome</keyword>
<evidence type="ECO:0000256" key="12">
    <source>
        <dbReference type="HAMAP-Rule" id="MF_01569"/>
    </source>
</evidence>
<comment type="catalytic activity">
    <reaction evidence="9 12">
        <text>tRNA(Pro) + L-proline + ATP = L-prolyl-tRNA(Pro) + AMP + diphosphate</text>
        <dbReference type="Rhea" id="RHEA:14305"/>
        <dbReference type="Rhea" id="RHEA-COMP:9700"/>
        <dbReference type="Rhea" id="RHEA-COMP:9702"/>
        <dbReference type="ChEBI" id="CHEBI:30616"/>
        <dbReference type="ChEBI" id="CHEBI:33019"/>
        <dbReference type="ChEBI" id="CHEBI:60039"/>
        <dbReference type="ChEBI" id="CHEBI:78442"/>
        <dbReference type="ChEBI" id="CHEBI:78532"/>
        <dbReference type="ChEBI" id="CHEBI:456215"/>
        <dbReference type="EC" id="6.1.1.15"/>
    </reaction>
</comment>
<dbReference type="GO" id="GO:0006433">
    <property type="term" value="P:prolyl-tRNA aminoacylation"/>
    <property type="evidence" value="ECO:0007669"/>
    <property type="project" value="UniProtKB-UniRule"/>
</dbReference>
<evidence type="ECO:0000313" key="14">
    <source>
        <dbReference type="EMBL" id="PFG19328.1"/>
    </source>
</evidence>
<keyword evidence="3 12" id="KW-0963">Cytoplasm</keyword>
<keyword evidence="4 12" id="KW-0436">Ligase</keyword>
<evidence type="ECO:0000256" key="9">
    <source>
        <dbReference type="ARBA" id="ARBA00047671"/>
    </source>
</evidence>
<dbReference type="InterPro" id="IPR045864">
    <property type="entry name" value="aa-tRNA-synth_II/BPL/LPL"/>
</dbReference>
<evidence type="ECO:0000256" key="2">
    <source>
        <dbReference type="ARBA" id="ARBA00011738"/>
    </source>
</evidence>
<dbReference type="InterPro" id="IPR036621">
    <property type="entry name" value="Anticodon-bd_dom_sf"/>
</dbReference>
<comment type="similarity">
    <text evidence="11 12">Belongs to the class-II aminoacyl-tRNA synthetase family. ProS type 1 subfamily.</text>
</comment>
<dbReference type="EMBL" id="PDJD01000001">
    <property type="protein sequence ID" value="PFG19328.1"/>
    <property type="molecule type" value="Genomic_DNA"/>
</dbReference>
<dbReference type="GO" id="GO:0005829">
    <property type="term" value="C:cytosol"/>
    <property type="evidence" value="ECO:0007669"/>
    <property type="project" value="TreeGrafter"/>
</dbReference>
<comment type="domain">
    <text evidence="12">Consists of three domains: the N-terminal catalytic domain, the editing domain and the C-terminal anticodon-binding domain.</text>
</comment>
<dbReference type="PROSITE" id="PS50862">
    <property type="entry name" value="AA_TRNA_LIGASE_II"/>
    <property type="match status" value="1"/>
</dbReference>
<dbReference type="InterPro" id="IPR050062">
    <property type="entry name" value="Pro-tRNA_synthetase"/>
</dbReference>
<evidence type="ECO:0000256" key="5">
    <source>
        <dbReference type="ARBA" id="ARBA00022741"/>
    </source>
</evidence>
<dbReference type="GO" id="GO:0005524">
    <property type="term" value="F:ATP binding"/>
    <property type="evidence" value="ECO:0007669"/>
    <property type="project" value="UniProtKB-UniRule"/>
</dbReference>
<dbReference type="RefSeq" id="WP_098468464.1">
    <property type="nucleotide sequence ID" value="NZ_PDJD01000001.1"/>
</dbReference>
<evidence type="ECO:0000259" key="13">
    <source>
        <dbReference type="PROSITE" id="PS50862"/>
    </source>
</evidence>
<dbReference type="Gene3D" id="3.90.960.10">
    <property type="entry name" value="YbaK/aminoacyl-tRNA synthetase-associated domain"/>
    <property type="match status" value="1"/>
</dbReference>
<feature type="domain" description="Aminoacyl-transfer RNA synthetases class-II family profile" evidence="13">
    <location>
        <begin position="35"/>
        <end position="492"/>
    </location>
</feature>
<dbReference type="GO" id="GO:0002161">
    <property type="term" value="F:aminoacyl-tRNA deacylase activity"/>
    <property type="evidence" value="ECO:0007669"/>
    <property type="project" value="InterPro"/>
</dbReference>
<comment type="function">
    <text evidence="10 12">Catalyzes the attachment of proline to tRNA(Pro) in a two-step reaction: proline is first activated by ATP to form Pro-AMP and then transferred to the acceptor end of tRNA(Pro). As ProRS can inadvertently accommodate and process non-cognate amino acids such as alanine and cysteine, to avoid such errors it has two additional distinct editing activities against alanine. One activity is designated as 'pretransfer' editing and involves the tRNA(Pro)-independent hydrolysis of activated Ala-AMP. The other activity is designated 'posttransfer' editing and involves deacylation of mischarged Ala-tRNA(Pro). The misacylated Cys-tRNA(Pro) is not edited by ProRS.</text>
</comment>
<protein>
    <recommendedName>
        <fullName evidence="12">Proline--tRNA ligase</fullName>
        <ecNumber evidence="12">6.1.1.15</ecNumber>
    </recommendedName>
    <alternativeName>
        <fullName evidence="12">Prolyl-tRNA synthetase</fullName>
        <shortName evidence="12">ProRS</shortName>
    </alternativeName>
</protein>
<evidence type="ECO:0000256" key="4">
    <source>
        <dbReference type="ARBA" id="ARBA00022598"/>
    </source>
</evidence>
<accession>A0A2A9CY20</accession>
<keyword evidence="8 12" id="KW-0030">Aminoacyl-tRNA synthetase</keyword>
<dbReference type="OrthoDB" id="9809052at2"/>
<evidence type="ECO:0000256" key="1">
    <source>
        <dbReference type="ARBA" id="ARBA00004496"/>
    </source>
</evidence>